<dbReference type="WBParaSite" id="TTAC_0000133801-mRNA-1">
    <property type="protein sequence ID" value="TTAC_0000133801-mRNA-1"/>
    <property type="gene ID" value="TTAC_0000133801"/>
</dbReference>
<reference evidence="2 3" key="2">
    <citation type="submission" date="2018-11" db="EMBL/GenBank/DDBJ databases">
        <authorList>
            <consortium name="Pathogen Informatics"/>
        </authorList>
    </citation>
    <scope>NUCLEOTIDE SEQUENCE [LARGE SCALE GENOMIC DNA]</scope>
</reference>
<organism evidence="4">
    <name type="scientific">Hydatigena taeniaeformis</name>
    <name type="common">Feline tapeworm</name>
    <name type="synonym">Taenia taeniaeformis</name>
    <dbReference type="NCBI Taxonomy" id="6205"/>
    <lineage>
        <taxon>Eukaryota</taxon>
        <taxon>Metazoa</taxon>
        <taxon>Spiralia</taxon>
        <taxon>Lophotrochozoa</taxon>
        <taxon>Platyhelminthes</taxon>
        <taxon>Cestoda</taxon>
        <taxon>Eucestoda</taxon>
        <taxon>Cyclophyllidea</taxon>
        <taxon>Taeniidae</taxon>
        <taxon>Hydatigera</taxon>
    </lineage>
</organism>
<dbReference type="AlphaFoldDB" id="A0A0R3WKS4"/>
<feature type="compositionally biased region" description="Polar residues" evidence="1">
    <location>
        <begin position="57"/>
        <end position="68"/>
    </location>
</feature>
<evidence type="ECO:0000313" key="4">
    <source>
        <dbReference type="WBParaSite" id="TTAC_0000133801-mRNA-1"/>
    </source>
</evidence>
<sequence>MEQSLMASSEAADVAKTRDPSHDSDPAETVRIEVDLGSLFEQFAKSKCRNKQDCSRTTDPAEPSTTELRSPGNLLKVDGNLKFLENLILDSLNEVLLQFGRFIESSASLIDYIEKLHSKGFVIDNASPAAAPNSTSANEQWLISPMCNDYCPVFIPLITERQSPQYFCEFTERPVTFWATYIFRSYSQGSVYQPPQVVELLIESNRLSVAEQFHVVKQPWISPSKVAKLFQSSRSIGNFGLKKRLTKVLSKLVTPRHRTNSESMWDCENLNSDVDLPLDALAASQYIQIVEADLDSPMHWCGNDEHSVECSKQESKTHNSNSRERKMLLYPKSHGKEMVKRRWRSGALFGFTDTDSLLPNDKGTGCKVDMNISIPKIDTSIKRGISLLTSFKVKRHGSIRVSKKTSQTFSSLGRLRDFSCVNQSINEFNGYAQLVNVDVQARSESRSDHGQKTVISKNLMRGVGYPLSRGDVIRACKRCSTSAYRGRLETSSTIHLLKADARMPSLLQNTADNYRRQIRMPKAMNHARRMYTTSDDTSGEGSAE</sequence>
<dbReference type="Proteomes" id="UP000274429">
    <property type="component" value="Unassembled WGS sequence"/>
</dbReference>
<proteinExistence type="predicted"/>
<dbReference type="OrthoDB" id="10527124at2759"/>
<protein>
    <submittedName>
        <fullName evidence="4">Protein kinase domain-containing protein</fullName>
    </submittedName>
</protein>
<evidence type="ECO:0000313" key="3">
    <source>
        <dbReference type="Proteomes" id="UP000274429"/>
    </source>
</evidence>
<feature type="compositionally biased region" description="Basic and acidic residues" evidence="1">
    <location>
        <begin position="13"/>
        <end position="28"/>
    </location>
</feature>
<gene>
    <name evidence="2" type="ORF">TTAC_LOCUS1325</name>
</gene>
<feature type="region of interest" description="Disordered" evidence="1">
    <location>
        <begin position="51"/>
        <end position="71"/>
    </location>
</feature>
<evidence type="ECO:0000313" key="2">
    <source>
        <dbReference type="EMBL" id="VDM17815.1"/>
    </source>
</evidence>
<feature type="region of interest" description="Disordered" evidence="1">
    <location>
        <begin position="1"/>
        <end position="28"/>
    </location>
</feature>
<keyword evidence="3" id="KW-1185">Reference proteome</keyword>
<dbReference type="EMBL" id="UYWX01000263">
    <property type="protein sequence ID" value="VDM17815.1"/>
    <property type="molecule type" value="Genomic_DNA"/>
</dbReference>
<evidence type="ECO:0000256" key="1">
    <source>
        <dbReference type="SAM" id="MobiDB-lite"/>
    </source>
</evidence>
<reference evidence="4" key="1">
    <citation type="submission" date="2017-02" db="UniProtKB">
        <authorList>
            <consortium name="WormBaseParasite"/>
        </authorList>
    </citation>
    <scope>IDENTIFICATION</scope>
</reference>
<name>A0A0R3WKS4_HYDTA</name>
<accession>A0A0R3WKS4</accession>